<protein>
    <recommendedName>
        <fullName evidence="3">DUF1330 domain-containing protein</fullName>
    </recommendedName>
</protein>
<name>A0A520RZ46_9GAMM</name>
<evidence type="ECO:0000313" key="2">
    <source>
        <dbReference type="Proteomes" id="UP000316199"/>
    </source>
</evidence>
<proteinExistence type="predicted"/>
<organism evidence="1 2">
    <name type="scientific">OM182 bacterium</name>
    <dbReference type="NCBI Taxonomy" id="2510334"/>
    <lineage>
        <taxon>Bacteria</taxon>
        <taxon>Pseudomonadati</taxon>
        <taxon>Pseudomonadota</taxon>
        <taxon>Gammaproteobacteria</taxon>
        <taxon>OMG group</taxon>
        <taxon>OM182 clade</taxon>
    </lineage>
</organism>
<dbReference type="EMBL" id="SHAG01000032">
    <property type="protein sequence ID" value="RZO75510.1"/>
    <property type="molecule type" value="Genomic_DNA"/>
</dbReference>
<comment type="caution">
    <text evidence="1">The sequence shown here is derived from an EMBL/GenBank/DDBJ whole genome shotgun (WGS) entry which is preliminary data.</text>
</comment>
<evidence type="ECO:0008006" key="3">
    <source>
        <dbReference type="Google" id="ProtNLM"/>
    </source>
</evidence>
<dbReference type="Proteomes" id="UP000316199">
    <property type="component" value="Unassembled WGS sequence"/>
</dbReference>
<accession>A0A520RZ46</accession>
<evidence type="ECO:0000313" key="1">
    <source>
        <dbReference type="EMBL" id="RZO75510.1"/>
    </source>
</evidence>
<reference evidence="1 2" key="1">
    <citation type="submission" date="2019-02" db="EMBL/GenBank/DDBJ databases">
        <title>Prokaryotic population dynamics and viral predation in marine succession experiment using metagenomics: the confinement effect.</title>
        <authorList>
            <person name="Haro-Moreno J.M."/>
            <person name="Rodriguez-Valera F."/>
            <person name="Lopez-Perez M."/>
        </authorList>
    </citation>
    <scope>NUCLEOTIDE SEQUENCE [LARGE SCALE GENOMIC DNA]</scope>
    <source>
        <strain evidence="1">MED-G157</strain>
    </source>
</reference>
<gene>
    <name evidence="1" type="ORF">EVA68_06780</name>
</gene>
<sequence length="249" mass="26773">MKEKLLAIVLATLSLWVGADGHKSSGVIIPESVPQGAFATLMVAAKNPKDYTAYLASQPQLFENIGVAVAGVCITHTGADYPGQMMVWSGYPSLERAIEGLTKYDPSDAPKKLSAMRDVKYNAIWKPLKQFDLAPTGIAPGFERVMRVKVEPEKLTAFVAAANQYEEEAKEAGIKLQVGVFLPIGGGPLEADTLHVRFVAPSASETGARLDNMFASGIDPNSGLAKMYQMMTPVSDTLESCEQLYTATQ</sequence>
<dbReference type="AlphaFoldDB" id="A0A520RZ46"/>